<keyword evidence="4" id="KW-0813">Transport</keyword>
<evidence type="ECO:0000256" key="2">
    <source>
        <dbReference type="ARBA" id="ARBA00006742"/>
    </source>
</evidence>
<feature type="transmembrane region" description="Helical" evidence="11">
    <location>
        <begin position="34"/>
        <end position="52"/>
    </location>
</feature>
<keyword evidence="13" id="KW-1185">Reference proteome</keyword>
<keyword evidence="8 11" id="KW-1133">Transmembrane helix</keyword>
<sequence length="121" mass="12752">MIMGVELFWIAAAAAQPGAGGAQGGAPPEGMPAFSSLITMALIFGVFYFLLIRPQQKARKEQERLIAGVKTGDHVITNGGILGTVTNVKDKTVVIRVAENVKIEVLKTSLTSVTKAEAEAK</sequence>
<organism evidence="12 13">
    <name type="scientific">Methylacidimicrobium cyclopophantes</name>
    <dbReference type="NCBI Taxonomy" id="1041766"/>
    <lineage>
        <taxon>Bacteria</taxon>
        <taxon>Pseudomonadati</taxon>
        <taxon>Verrucomicrobiota</taxon>
        <taxon>Methylacidimicrobium</taxon>
    </lineage>
</organism>
<evidence type="ECO:0000256" key="1">
    <source>
        <dbReference type="ARBA" id="ARBA00004162"/>
    </source>
</evidence>
<dbReference type="SMART" id="SM01323">
    <property type="entry name" value="YajC"/>
    <property type="match status" value="1"/>
</dbReference>
<dbReference type="GO" id="GO:0015031">
    <property type="term" value="P:protein transport"/>
    <property type="evidence" value="ECO:0007669"/>
    <property type="project" value="UniProtKB-KW"/>
</dbReference>
<protein>
    <recommendedName>
        <fullName evidence="3">Sec translocon accessory complex subunit YajC</fullName>
    </recommendedName>
</protein>
<dbReference type="PANTHER" id="PTHR33909">
    <property type="entry name" value="SEC TRANSLOCON ACCESSORY COMPLEX SUBUNIT YAJC"/>
    <property type="match status" value="1"/>
</dbReference>
<evidence type="ECO:0000256" key="8">
    <source>
        <dbReference type="ARBA" id="ARBA00022989"/>
    </source>
</evidence>
<accession>A0A5E6M9M3</accession>
<dbReference type="InterPro" id="IPR003849">
    <property type="entry name" value="Preprotein_translocase_YajC"/>
</dbReference>
<keyword evidence="7" id="KW-0653">Protein transport</keyword>
<name>A0A5E6M9M3_9BACT</name>
<dbReference type="Proteomes" id="UP000381693">
    <property type="component" value="Unassembled WGS sequence"/>
</dbReference>
<evidence type="ECO:0000256" key="10">
    <source>
        <dbReference type="ARBA" id="ARBA00023136"/>
    </source>
</evidence>
<evidence type="ECO:0000256" key="3">
    <source>
        <dbReference type="ARBA" id="ARBA00014962"/>
    </source>
</evidence>
<dbReference type="GO" id="GO:0005886">
    <property type="term" value="C:plasma membrane"/>
    <property type="evidence" value="ECO:0007669"/>
    <property type="project" value="UniProtKB-SubCell"/>
</dbReference>
<dbReference type="Pfam" id="PF02699">
    <property type="entry name" value="YajC"/>
    <property type="match status" value="1"/>
</dbReference>
<gene>
    <name evidence="12" type="ORF">MAMC_00945</name>
</gene>
<evidence type="ECO:0000256" key="9">
    <source>
        <dbReference type="ARBA" id="ARBA00023010"/>
    </source>
</evidence>
<evidence type="ECO:0000256" key="7">
    <source>
        <dbReference type="ARBA" id="ARBA00022927"/>
    </source>
</evidence>
<reference evidence="12" key="1">
    <citation type="submission" date="2019-09" db="EMBL/GenBank/DDBJ databases">
        <authorList>
            <person name="Cremers G."/>
        </authorList>
    </citation>
    <scope>NUCLEOTIDE SEQUENCE [LARGE SCALE GENOMIC DNA]</scope>
    <source>
        <strain evidence="12">3B</strain>
    </source>
</reference>
<keyword evidence="9" id="KW-0811">Translocation</keyword>
<evidence type="ECO:0000256" key="5">
    <source>
        <dbReference type="ARBA" id="ARBA00022475"/>
    </source>
</evidence>
<evidence type="ECO:0000313" key="13">
    <source>
        <dbReference type="Proteomes" id="UP000381693"/>
    </source>
</evidence>
<evidence type="ECO:0000256" key="6">
    <source>
        <dbReference type="ARBA" id="ARBA00022692"/>
    </source>
</evidence>
<comment type="similarity">
    <text evidence="2">Belongs to the YajC family.</text>
</comment>
<comment type="subcellular location">
    <subcellularLocation>
        <location evidence="1">Cell membrane</location>
        <topology evidence="1">Single-pass membrane protein</topology>
    </subcellularLocation>
</comment>
<evidence type="ECO:0000256" key="11">
    <source>
        <dbReference type="SAM" id="Phobius"/>
    </source>
</evidence>
<dbReference type="EMBL" id="CABFUZ020000105">
    <property type="protein sequence ID" value="VVM06094.1"/>
    <property type="molecule type" value="Genomic_DNA"/>
</dbReference>
<dbReference type="PANTHER" id="PTHR33909:SF1">
    <property type="entry name" value="SEC TRANSLOCON ACCESSORY COMPLEX SUBUNIT YAJC"/>
    <property type="match status" value="1"/>
</dbReference>
<proteinExistence type="inferred from homology"/>
<dbReference type="PRINTS" id="PR01853">
    <property type="entry name" value="YAJCTRNLCASE"/>
</dbReference>
<dbReference type="NCBIfam" id="TIGR00739">
    <property type="entry name" value="yajC"/>
    <property type="match status" value="1"/>
</dbReference>
<evidence type="ECO:0000313" key="12">
    <source>
        <dbReference type="EMBL" id="VVM06094.1"/>
    </source>
</evidence>
<dbReference type="OrthoDB" id="9800132at2"/>
<comment type="caution">
    <text evidence="12">The sequence shown here is derived from an EMBL/GenBank/DDBJ whole genome shotgun (WGS) entry which is preliminary data.</text>
</comment>
<keyword evidence="5" id="KW-1003">Cell membrane</keyword>
<evidence type="ECO:0000256" key="4">
    <source>
        <dbReference type="ARBA" id="ARBA00022448"/>
    </source>
</evidence>
<dbReference type="AlphaFoldDB" id="A0A5E6M9M3"/>
<keyword evidence="6 11" id="KW-0812">Transmembrane</keyword>
<keyword evidence="10 11" id="KW-0472">Membrane</keyword>